<dbReference type="OrthoDB" id="283616at2"/>
<gene>
    <name evidence="1" type="ORF">F1193_12590</name>
</gene>
<dbReference type="Proteomes" id="UP000323886">
    <property type="component" value="Unassembled WGS sequence"/>
</dbReference>
<reference evidence="1 2" key="1">
    <citation type="submission" date="2019-09" db="EMBL/GenBank/DDBJ databases">
        <title>Draft Whole-Genome sequence of Blastochloris sulfoviridis DSM 729.</title>
        <authorList>
            <person name="Meyer T.E."/>
            <person name="Kyndt J.A."/>
        </authorList>
    </citation>
    <scope>NUCLEOTIDE SEQUENCE [LARGE SCALE GENOMIC DNA]</scope>
    <source>
        <strain evidence="1 2">DSM 729</strain>
    </source>
</reference>
<dbReference type="EMBL" id="VWPL01000024">
    <property type="protein sequence ID" value="KAA5599176.1"/>
    <property type="molecule type" value="Genomic_DNA"/>
</dbReference>
<dbReference type="InterPro" id="IPR024755">
    <property type="entry name" value="cpYpsA"/>
</dbReference>
<keyword evidence="2" id="KW-1185">Reference proteome</keyword>
<dbReference type="Pfam" id="PF12694">
    <property type="entry name" value="cpYpsA"/>
    <property type="match status" value="1"/>
</dbReference>
<evidence type="ECO:0000313" key="1">
    <source>
        <dbReference type="EMBL" id="KAA5599176.1"/>
    </source>
</evidence>
<dbReference type="SUPFAM" id="SSF102405">
    <property type="entry name" value="MCP/YpsA-like"/>
    <property type="match status" value="1"/>
</dbReference>
<dbReference type="AlphaFoldDB" id="A0A5M6HTI0"/>
<organism evidence="1 2">
    <name type="scientific">Blastochloris sulfoviridis</name>
    <dbReference type="NCBI Taxonomy" id="50712"/>
    <lineage>
        <taxon>Bacteria</taxon>
        <taxon>Pseudomonadati</taxon>
        <taxon>Pseudomonadota</taxon>
        <taxon>Alphaproteobacteria</taxon>
        <taxon>Hyphomicrobiales</taxon>
        <taxon>Blastochloridaceae</taxon>
        <taxon>Blastochloris</taxon>
    </lineage>
</organism>
<dbReference type="Gene3D" id="3.40.50.450">
    <property type="match status" value="1"/>
</dbReference>
<protein>
    <submittedName>
        <fullName evidence="1">Molybdenum cofactor carrier</fullName>
    </submittedName>
</protein>
<dbReference type="RefSeq" id="WP_150098166.1">
    <property type="nucleotide sequence ID" value="NZ_VWPL01000024.1"/>
</dbReference>
<proteinExistence type="predicted"/>
<name>A0A5M6HTI0_9HYPH</name>
<evidence type="ECO:0000313" key="2">
    <source>
        <dbReference type="Proteomes" id="UP000323886"/>
    </source>
</evidence>
<comment type="caution">
    <text evidence="1">The sequence shown here is derived from an EMBL/GenBank/DDBJ whole genome shotgun (WGS) entry which is preliminary data.</text>
</comment>
<sequence>MTHFRPIVRSGGQTGVDRAALDAALASGLAYEGWCPRGGWAEDLPAPPGLLALYPRLKETPDDDPGQRTEWNVRDSDLTFLLVPGVACVSPGTELTASFARAHKKPLFGFAVDSETSVKAMAAVCKTMRGHVRLNIAGPRESEHPGIYRTTRDLLARLFLILA</sequence>
<accession>A0A5M6HTI0</accession>